<evidence type="ECO:0000313" key="4">
    <source>
        <dbReference type="Proteomes" id="UP000240429"/>
    </source>
</evidence>
<dbReference type="EMBL" id="PYBJ01000036">
    <property type="protein sequence ID" value="PSM37762.1"/>
    <property type="molecule type" value="Genomic_DNA"/>
</dbReference>
<dbReference type="CDD" id="cd00093">
    <property type="entry name" value="HTH_XRE"/>
    <property type="match status" value="1"/>
</dbReference>
<dbReference type="SMART" id="SM00530">
    <property type="entry name" value="HTH_XRE"/>
    <property type="match status" value="1"/>
</dbReference>
<dbReference type="InterPro" id="IPR010982">
    <property type="entry name" value="Lambda_DNA-bd_dom_sf"/>
</dbReference>
<comment type="caution">
    <text evidence="3">The sequence shown here is derived from an EMBL/GenBank/DDBJ whole genome shotgun (WGS) entry which is preliminary data.</text>
</comment>
<dbReference type="AlphaFoldDB" id="A0A2P8PUT2"/>
<dbReference type="PROSITE" id="PS50943">
    <property type="entry name" value="HTH_CROC1"/>
    <property type="match status" value="1"/>
</dbReference>
<name>A0A2P8PUT2_9ACTN</name>
<feature type="domain" description="HTH cro/C1-type" evidence="2">
    <location>
        <begin position="45"/>
        <end position="99"/>
    </location>
</feature>
<dbReference type="SUPFAM" id="SSF47413">
    <property type="entry name" value="lambda repressor-like DNA-binding domains"/>
    <property type="match status" value="1"/>
</dbReference>
<keyword evidence="4" id="KW-1185">Reference proteome</keyword>
<dbReference type="InterPro" id="IPR001387">
    <property type="entry name" value="Cro/C1-type_HTH"/>
</dbReference>
<feature type="region of interest" description="Disordered" evidence="1">
    <location>
        <begin position="1"/>
        <end position="34"/>
    </location>
</feature>
<dbReference type="GO" id="GO:0003677">
    <property type="term" value="F:DNA binding"/>
    <property type="evidence" value="ECO:0007669"/>
    <property type="project" value="InterPro"/>
</dbReference>
<dbReference type="Gene3D" id="1.10.260.40">
    <property type="entry name" value="lambda repressor-like DNA-binding domains"/>
    <property type="match status" value="1"/>
</dbReference>
<evidence type="ECO:0000256" key="1">
    <source>
        <dbReference type="SAM" id="MobiDB-lite"/>
    </source>
</evidence>
<dbReference type="Pfam" id="PF13560">
    <property type="entry name" value="HTH_31"/>
    <property type="match status" value="1"/>
</dbReference>
<sequence>MSYAVHSREGRAALPRGRVRRTGEGEEVAATGPPTLRQRRLGTELRKLRERAGLSSTAGAAHIGVQQARMSMMEAGRHGVSDERVRTLAIAYSCDDGDLVQALAAMTGRRGRGWWDEYRELLPPSLVEVAEFEADATELRIGVVATMPGLVQTLEHARAAFRQSVPALRPYEIEHRVSFRIKRQAILFAERPTPYTAIVHEAALRMRVRPPGVMRDQLLHLIEMSEHRNIRILVVPFDQVDFPASGQPISYASGLVPQLDTVLLDSDHGCDFLDAEAQLHRYRSVLARMEACALAPSKSRDFIRHLAKDL</sequence>
<protein>
    <submittedName>
        <fullName evidence="3">Transcriptional regulator</fullName>
    </submittedName>
</protein>
<organism evidence="3 4">
    <name type="scientific">Streptomyces dioscori</name>
    <dbReference type="NCBI Taxonomy" id="2109333"/>
    <lineage>
        <taxon>Bacteria</taxon>
        <taxon>Bacillati</taxon>
        <taxon>Actinomycetota</taxon>
        <taxon>Actinomycetes</taxon>
        <taxon>Kitasatosporales</taxon>
        <taxon>Streptomycetaceae</taxon>
        <taxon>Streptomyces</taxon>
        <taxon>Streptomyces aurantiacus group</taxon>
    </lineage>
</organism>
<dbReference type="Proteomes" id="UP000240429">
    <property type="component" value="Unassembled WGS sequence"/>
</dbReference>
<dbReference type="Pfam" id="PF19054">
    <property type="entry name" value="DUF5753"/>
    <property type="match status" value="1"/>
</dbReference>
<dbReference type="OrthoDB" id="3462393at2"/>
<evidence type="ECO:0000313" key="3">
    <source>
        <dbReference type="EMBL" id="PSM37762.1"/>
    </source>
</evidence>
<dbReference type="InterPro" id="IPR043917">
    <property type="entry name" value="DUF5753"/>
</dbReference>
<accession>A0A2P8PUT2</accession>
<feature type="compositionally biased region" description="Basic and acidic residues" evidence="1">
    <location>
        <begin position="1"/>
        <end position="11"/>
    </location>
</feature>
<evidence type="ECO:0000259" key="2">
    <source>
        <dbReference type="PROSITE" id="PS50943"/>
    </source>
</evidence>
<proteinExistence type="predicted"/>
<gene>
    <name evidence="3" type="ORF">C6Y14_40555</name>
</gene>
<reference evidence="3 4" key="1">
    <citation type="submission" date="2018-03" db="EMBL/GenBank/DDBJ databases">
        <title>Streptomyces dioscori sp. nov., a novel endophytic actinobacterium isolated from bulbil of Dioscorea bulbifera L.</title>
        <authorList>
            <person name="Zhikuan W."/>
        </authorList>
    </citation>
    <scope>NUCLEOTIDE SEQUENCE [LARGE SCALE GENOMIC DNA]</scope>
    <source>
        <strain evidence="3 4">A217</strain>
    </source>
</reference>